<protein>
    <submittedName>
        <fullName evidence="3">Proliferation-associated 2G4, 38kDa</fullName>
    </submittedName>
</protein>
<reference evidence="3 4" key="1">
    <citation type="journal article" name="Sci. Rep.">
        <title>Genome-scale phylogenetic analyses confirm Olpidium as the closest living zoosporic fungus to the non-flagellated, terrestrial fungi.</title>
        <authorList>
            <person name="Chang Y."/>
            <person name="Rochon D."/>
            <person name="Sekimoto S."/>
            <person name="Wang Y."/>
            <person name="Chovatia M."/>
            <person name="Sandor L."/>
            <person name="Salamov A."/>
            <person name="Grigoriev I.V."/>
            <person name="Stajich J.E."/>
            <person name="Spatafora J.W."/>
        </authorList>
    </citation>
    <scope>NUCLEOTIDE SEQUENCE [LARGE SCALE GENOMIC DNA]</scope>
    <source>
        <strain evidence="3">S191</strain>
    </source>
</reference>
<comment type="similarity">
    <text evidence="1">Belongs to the peptidase M24 family.</text>
</comment>
<sequence length="335" mass="37371">MSPLPSDPESGNVLEDGDLVKMYVRGVDNEERAKRTNLTRRECRPRSELGAQIDGYNALLAHSLVVGASKEKPVTGRKADVLMAAYQSAEAALRLVKPGNKVGLRLVPLFWRFSEIGIKQVYILCAEHGEGMLSHQQERNVPDGKKQIILNPSEAQRKEFDRAEFAEGEPKDGTSRTTVYKKTDTTYLLKMKASRTVFNEVTTKFGQMPFTLRAMEDEKTGRMGIMECAKHGLVTPYPVFTEKDGKALRFFAAVARVSREFVAQFLFTVLLMPGGQTRITSMPFDLETIKTDKLIEDEAIKALLAKTVSTKKKNKSKKKKKATSAGKAEAEECDE</sequence>
<keyword evidence="4" id="KW-1185">Reference proteome</keyword>
<dbReference type="PANTHER" id="PTHR10804">
    <property type="entry name" value="PROTEASE FAMILY M24 METHIONYL AMINOPEPTIDASE, AMINOPEPTIDASE P"/>
    <property type="match status" value="1"/>
</dbReference>
<organism evidence="3 4">
    <name type="scientific">Olpidium bornovanus</name>
    <dbReference type="NCBI Taxonomy" id="278681"/>
    <lineage>
        <taxon>Eukaryota</taxon>
        <taxon>Fungi</taxon>
        <taxon>Fungi incertae sedis</taxon>
        <taxon>Olpidiomycota</taxon>
        <taxon>Olpidiomycotina</taxon>
        <taxon>Olpidiomycetes</taxon>
        <taxon>Olpidiales</taxon>
        <taxon>Olpidiaceae</taxon>
        <taxon>Olpidium</taxon>
    </lineage>
</organism>
<evidence type="ECO:0000313" key="4">
    <source>
        <dbReference type="Proteomes" id="UP000673691"/>
    </source>
</evidence>
<dbReference type="InterPro" id="IPR047113">
    <property type="entry name" value="PA2G4/ARX1"/>
</dbReference>
<evidence type="ECO:0000256" key="1">
    <source>
        <dbReference type="ARBA" id="ARBA00007319"/>
    </source>
</evidence>
<dbReference type="AlphaFoldDB" id="A0A8H7ZS99"/>
<dbReference type="InterPro" id="IPR036005">
    <property type="entry name" value="Creatinase/aminopeptidase-like"/>
</dbReference>
<feature type="region of interest" description="Disordered" evidence="2">
    <location>
        <begin position="309"/>
        <end position="335"/>
    </location>
</feature>
<feature type="compositionally biased region" description="Basic residues" evidence="2">
    <location>
        <begin position="309"/>
        <end position="322"/>
    </location>
</feature>
<dbReference type="OrthoDB" id="5876363at2759"/>
<accession>A0A8H7ZS99</accession>
<dbReference type="FunFam" id="1.10.10.10:FF:000029">
    <property type="entry name" value="Proliferation-associated 2G4, a"/>
    <property type="match status" value="1"/>
</dbReference>
<dbReference type="PANTHER" id="PTHR10804:SF11">
    <property type="entry name" value="PROLIFERATION-ASSOCIATED PROTEIN 2G4"/>
    <property type="match status" value="1"/>
</dbReference>
<proteinExistence type="inferred from homology"/>
<name>A0A8H7ZS99_9FUNG</name>
<evidence type="ECO:0000313" key="3">
    <source>
        <dbReference type="EMBL" id="KAG5458118.1"/>
    </source>
</evidence>
<dbReference type="SUPFAM" id="SSF55920">
    <property type="entry name" value="Creatinase/aminopeptidase"/>
    <property type="match status" value="1"/>
</dbReference>
<comment type="caution">
    <text evidence="3">The sequence shown here is derived from an EMBL/GenBank/DDBJ whole genome shotgun (WGS) entry which is preliminary data.</text>
</comment>
<dbReference type="InterPro" id="IPR036390">
    <property type="entry name" value="WH_DNA-bd_sf"/>
</dbReference>
<dbReference type="Gene3D" id="3.90.230.10">
    <property type="entry name" value="Creatinase/methionine aminopeptidase superfamily"/>
    <property type="match status" value="1"/>
</dbReference>
<dbReference type="SUPFAM" id="SSF46785">
    <property type="entry name" value="Winged helix' DNA-binding domain"/>
    <property type="match status" value="1"/>
</dbReference>
<dbReference type="EMBL" id="JAEFCI010008949">
    <property type="protein sequence ID" value="KAG5458118.1"/>
    <property type="molecule type" value="Genomic_DNA"/>
</dbReference>
<evidence type="ECO:0000256" key="2">
    <source>
        <dbReference type="SAM" id="MobiDB-lite"/>
    </source>
</evidence>
<dbReference type="Gene3D" id="1.10.10.10">
    <property type="entry name" value="Winged helix-like DNA-binding domain superfamily/Winged helix DNA-binding domain"/>
    <property type="match status" value="1"/>
</dbReference>
<gene>
    <name evidence="3" type="ORF">BJ554DRAFT_1723</name>
</gene>
<dbReference type="InterPro" id="IPR036388">
    <property type="entry name" value="WH-like_DNA-bd_sf"/>
</dbReference>
<dbReference type="Proteomes" id="UP000673691">
    <property type="component" value="Unassembled WGS sequence"/>
</dbReference>